<dbReference type="GO" id="GO:0003723">
    <property type="term" value="F:RNA binding"/>
    <property type="evidence" value="ECO:0007669"/>
    <property type="project" value="TreeGrafter"/>
</dbReference>
<dbReference type="InterPro" id="IPR012340">
    <property type="entry name" value="NA-bd_OB-fold"/>
</dbReference>
<keyword evidence="4" id="KW-0963">Cytoplasm</keyword>
<evidence type="ECO:0000256" key="9">
    <source>
        <dbReference type="ARBA" id="ARBA00023146"/>
    </source>
</evidence>
<evidence type="ECO:0000256" key="3">
    <source>
        <dbReference type="ARBA" id="ARBA00012841"/>
    </source>
</evidence>
<dbReference type="InterPro" id="IPR006195">
    <property type="entry name" value="aa-tRNA-synth_II"/>
</dbReference>
<name>A0AB34II90_PRYPA</name>
<sequence>MEASRSSRAAYLSRHNVEPKLNDVLNELIGELPADPLGWVADRLASEPGAPTLPSRGEASEDFAAIASRWACALAFQGAAAEGAASPAPAAPASPPAAAPEGGGEAKDAKKVAKAEEKRRKEEEKERKRKEREEAERKKLAGPEVPELTLLDFLSHEFGQLHIQSHCKTDRTFSQVSELSAEMKGQSVWLRVRLQNSRKQSAKLGFLVLRQRLATVQTVVQGKDMTSFVCGLPNESVIDVLAEVNVPPAPINSCSVTGVELAAKRVYCLTKAATRLPLQLQDASRSDKELQELGLPRVDQSVRLDNRVIDLRTAANQGILRIQSAVCALFRECLLAQGFIEIHSPKMIATASEGGADVFRLKYFDRYAFLAQSPQLYKQMALMADLGRVFEIGPVFRSEKSLTHRHMTEFTGLDLEMTFNDDYHEVLDVIEGVFLHIFEGLNQRCKAEIEAVRAQYPFKDLRFSRPSLRMRFDEACTLLRTHGPAVGARQLAELQAQLQAAEAAGKDELAREVKQLVVDMEKHLATVPTHADDEDLSTRDEKLLGAVVGEVKGTDFYTIDKFPTSLRPFYTMADPDDPKWSNSYDIFIRGEEVTSGAQRIHDSDMLLANGARLGVDLKPIQDYVNSFKYGANPHAGGGIGLERVVMLFLQLDNIRKSSMFPRDPNRLTP</sequence>
<dbReference type="AlphaFoldDB" id="A0AB34II90"/>
<proteinExistence type="inferred from homology"/>
<dbReference type="InterPro" id="IPR004523">
    <property type="entry name" value="Asp-tRNA_synthase_2"/>
</dbReference>
<evidence type="ECO:0000313" key="14">
    <source>
        <dbReference type="Proteomes" id="UP001515480"/>
    </source>
</evidence>
<keyword evidence="6" id="KW-0547">Nucleotide-binding</keyword>
<accession>A0AB34II90</accession>
<evidence type="ECO:0000256" key="8">
    <source>
        <dbReference type="ARBA" id="ARBA00022917"/>
    </source>
</evidence>
<dbReference type="PANTHER" id="PTHR43450">
    <property type="entry name" value="ASPARTYL-TRNA SYNTHETASE"/>
    <property type="match status" value="1"/>
</dbReference>
<comment type="similarity">
    <text evidence="2">Belongs to the class-II aminoacyl-tRNA synthetase family. Type 2 subfamily.</text>
</comment>
<dbReference type="CDD" id="cd04320">
    <property type="entry name" value="AspRS_cyto_N"/>
    <property type="match status" value="1"/>
</dbReference>
<feature type="region of interest" description="Disordered" evidence="11">
    <location>
        <begin position="85"/>
        <end position="140"/>
    </location>
</feature>
<dbReference type="GO" id="GO:0005829">
    <property type="term" value="C:cytosol"/>
    <property type="evidence" value="ECO:0007669"/>
    <property type="project" value="TreeGrafter"/>
</dbReference>
<reference evidence="13 14" key="1">
    <citation type="journal article" date="2024" name="Science">
        <title>Giant polyketide synthase enzymes in the biosynthesis of giant marine polyether toxins.</title>
        <authorList>
            <person name="Fallon T.R."/>
            <person name="Shende V.V."/>
            <person name="Wierzbicki I.H."/>
            <person name="Pendleton A.L."/>
            <person name="Watervoot N.F."/>
            <person name="Auber R.P."/>
            <person name="Gonzalez D.J."/>
            <person name="Wisecaver J.H."/>
            <person name="Moore B.S."/>
        </authorList>
    </citation>
    <scope>NUCLEOTIDE SEQUENCE [LARGE SCALE GENOMIC DNA]</scope>
    <source>
        <strain evidence="13 14">12B1</strain>
    </source>
</reference>
<dbReference type="PANTHER" id="PTHR43450:SF1">
    <property type="entry name" value="ASPARTATE--TRNA LIGASE, CYTOPLASMIC"/>
    <property type="match status" value="1"/>
</dbReference>
<dbReference type="InterPro" id="IPR045864">
    <property type="entry name" value="aa-tRNA-synth_II/BPL/LPL"/>
</dbReference>
<dbReference type="SUPFAM" id="SSF50249">
    <property type="entry name" value="Nucleic acid-binding proteins"/>
    <property type="match status" value="1"/>
</dbReference>
<dbReference type="SUPFAM" id="SSF55681">
    <property type="entry name" value="Class II aaRS and biotin synthetases"/>
    <property type="match status" value="1"/>
</dbReference>
<comment type="catalytic activity">
    <reaction evidence="10">
        <text>tRNA(Asp) + L-aspartate + ATP = L-aspartyl-tRNA(Asp) + AMP + diphosphate</text>
        <dbReference type="Rhea" id="RHEA:19649"/>
        <dbReference type="Rhea" id="RHEA-COMP:9660"/>
        <dbReference type="Rhea" id="RHEA-COMP:9678"/>
        <dbReference type="ChEBI" id="CHEBI:29991"/>
        <dbReference type="ChEBI" id="CHEBI:30616"/>
        <dbReference type="ChEBI" id="CHEBI:33019"/>
        <dbReference type="ChEBI" id="CHEBI:78442"/>
        <dbReference type="ChEBI" id="CHEBI:78516"/>
        <dbReference type="ChEBI" id="CHEBI:456215"/>
        <dbReference type="EC" id="6.1.1.12"/>
    </reaction>
</comment>
<dbReference type="EC" id="6.1.1.12" evidence="3"/>
<keyword evidence="5" id="KW-0436">Ligase</keyword>
<evidence type="ECO:0000256" key="10">
    <source>
        <dbReference type="ARBA" id="ARBA00047904"/>
    </source>
</evidence>
<feature type="compositionally biased region" description="Basic and acidic residues" evidence="11">
    <location>
        <begin position="104"/>
        <end position="140"/>
    </location>
</feature>
<feature type="compositionally biased region" description="Pro residues" evidence="11">
    <location>
        <begin position="89"/>
        <end position="98"/>
    </location>
</feature>
<evidence type="ECO:0000256" key="4">
    <source>
        <dbReference type="ARBA" id="ARBA00022490"/>
    </source>
</evidence>
<evidence type="ECO:0000259" key="12">
    <source>
        <dbReference type="PROSITE" id="PS50862"/>
    </source>
</evidence>
<evidence type="ECO:0000256" key="6">
    <source>
        <dbReference type="ARBA" id="ARBA00022741"/>
    </source>
</evidence>
<dbReference type="Proteomes" id="UP001515480">
    <property type="component" value="Unassembled WGS sequence"/>
</dbReference>
<evidence type="ECO:0000256" key="5">
    <source>
        <dbReference type="ARBA" id="ARBA00022598"/>
    </source>
</evidence>
<dbReference type="GO" id="GO:0017101">
    <property type="term" value="C:aminoacyl-tRNA synthetase multienzyme complex"/>
    <property type="evidence" value="ECO:0007669"/>
    <property type="project" value="TreeGrafter"/>
</dbReference>
<dbReference type="CDD" id="cd00776">
    <property type="entry name" value="AsxRS_core"/>
    <property type="match status" value="1"/>
</dbReference>
<dbReference type="GO" id="GO:0004815">
    <property type="term" value="F:aspartate-tRNA ligase activity"/>
    <property type="evidence" value="ECO:0007669"/>
    <property type="project" value="UniProtKB-EC"/>
</dbReference>
<dbReference type="Gene3D" id="2.40.50.140">
    <property type="entry name" value="Nucleic acid-binding proteins"/>
    <property type="match status" value="1"/>
</dbReference>
<evidence type="ECO:0000256" key="11">
    <source>
        <dbReference type="SAM" id="MobiDB-lite"/>
    </source>
</evidence>
<evidence type="ECO:0000313" key="13">
    <source>
        <dbReference type="EMBL" id="KAL1498912.1"/>
    </source>
</evidence>
<protein>
    <recommendedName>
        <fullName evidence="3">aspartate--tRNA ligase</fullName>
        <ecNumber evidence="3">6.1.1.12</ecNumber>
    </recommendedName>
</protein>
<feature type="domain" description="Aminoacyl-transfer RNA synthetases class-II family profile" evidence="12">
    <location>
        <begin position="320"/>
        <end position="669"/>
    </location>
</feature>
<dbReference type="PRINTS" id="PR01042">
    <property type="entry name" value="TRNASYNTHASP"/>
</dbReference>
<comment type="caution">
    <text evidence="13">The sequence shown here is derived from an EMBL/GenBank/DDBJ whole genome shotgun (WGS) entry which is preliminary data.</text>
</comment>
<evidence type="ECO:0000256" key="2">
    <source>
        <dbReference type="ARBA" id="ARBA00005312"/>
    </source>
</evidence>
<keyword evidence="14" id="KW-1185">Reference proteome</keyword>
<keyword evidence="7" id="KW-0067">ATP-binding</keyword>
<dbReference type="InterPro" id="IPR002312">
    <property type="entry name" value="Asp/Asn-tRNA-synth_IIb"/>
</dbReference>
<dbReference type="PROSITE" id="PS50862">
    <property type="entry name" value="AA_TRNA_LIGASE_II"/>
    <property type="match status" value="1"/>
</dbReference>
<organism evidence="13 14">
    <name type="scientific">Prymnesium parvum</name>
    <name type="common">Toxic golden alga</name>
    <dbReference type="NCBI Taxonomy" id="97485"/>
    <lineage>
        <taxon>Eukaryota</taxon>
        <taxon>Haptista</taxon>
        <taxon>Haptophyta</taxon>
        <taxon>Prymnesiophyceae</taxon>
        <taxon>Prymnesiales</taxon>
        <taxon>Prymnesiaceae</taxon>
        <taxon>Prymnesium</taxon>
    </lineage>
</organism>
<evidence type="ECO:0000256" key="1">
    <source>
        <dbReference type="ARBA" id="ARBA00004496"/>
    </source>
</evidence>
<comment type="subcellular location">
    <subcellularLocation>
        <location evidence="1">Cytoplasm</location>
    </subcellularLocation>
</comment>
<dbReference type="Pfam" id="PF00152">
    <property type="entry name" value="tRNA-synt_2"/>
    <property type="match status" value="1"/>
</dbReference>
<dbReference type="Gene3D" id="3.30.930.10">
    <property type="entry name" value="Bira Bifunctional Protein, Domain 2"/>
    <property type="match status" value="1"/>
</dbReference>
<dbReference type="HAMAP" id="MF_02075">
    <property type="entry name" value="Asp_tRNA_synth_type2"/>
    <property type="match status" value="1"/>
</dbReference>
<dbReference type="InterPro" id="IPR004364">
    <property type="entry name" value="Aa-tRNA-synt_II"/>
</dbReference>
<dbReference type="GO" id="GO:0006422">
    <property type="term" value="P:aspartyl-tRNA aminoacylation"/>
    <property type="evidence" value="ECO:0007669"/>
    <property type="project" value="InterPro"/>
</dbReference>
<keyword evidence="8" id="KW-0648">Protein biosynthesis</keyword>
<dbReference type="GO" id="GO:0005524">
    <property type="term" value="F:ATP binding"/>
    <property type="evidence" value="ECO:0007669"/>
    <property type="project" value="UniProtKB-KW"/>
</dbReference>
<evidence type="ECO:0000256" key="7">
    <source>
        <dbReference type="ARBA" id="ARBA00022840"/>
    </source>
</evidence>
<gene>
    <name evidence="13" type="ORF">AB1Y20_013434</name>
</gene>
<dbReference type="EMBL" id="JBGBPQ010000026">
    <property type="protein sequence ID" value="KAL1498912.1"/>
    <property type="molecule type" value="Genomic_DNA"/>
</dbReference>
<keyword evidence="9" id="KW-0030">Aminoacyl-tRNA synthetase</keyword>